<dbReference type="STRING" id="1230455.C462_13416"/>
<comment type="caution">
    <text evidence="4">The sequence shown here is derived from an EMBL/GenBank/DDBJ whole genome shotgun (WGS) entry which is preliminary data.</text>
</comment>
<feature type="compositionally biased region" description="Acidic residues" evidence="1">
    <location>
        <begin position="410"/>
        <end position="441"/>
    </location>
</feature>
<feature type="transmembrane region" description="Helical" evidence="2">
    <location>
        <begin position="58"/>
        <end position="78"/>
    </location>
</feature>
<proteinExistence type="predicted"/>
<gene>
    <name evidence="4" type="ORF">C462_13416</name>
</gene>
<dbReference type="RefSeq" id="WP_007996612.1">
    <property type="nucleotide sequence ID" value="NZ_AOJJ01000082.1"/>
</dbReference>
<sequence length="477" mass="48823">MSPSLAVLAAVDVGFARPRQAAVTLVTFAVVATLVAGGAALAYRWYFRTEIPEGVTGLIGVSVVALYLNTTSLGSVAVGDNPALLAPESVFFNLVSLGVAAVMAPVGRYAGDRLAVDVFALSGAKQLEGELSGVVRAVGRFTAVTIPPADEIGDMDTYDPVSPEKKAELAETTLLFPRKLSAADLRDRLVTRIKDEYGVGYVDLDLDADGTVEYFAVGSRAAGLGPTLAPGSAAVAVAADPPNNATVGDTVQLWRDDPEPKRVATGELRGVAGDAVTVALDESDAERLTEEGGYRLVTLPAEPQADREFASLLRTADETMASVAVGAGSDLDGSTVGEVGAVVAAVRPAEGPVQPIPPRAYAFGAGDLVYLVGRPDAIRRFEAAAASPPDAEGADGGIETVSAAARDAELDGIDEGTDFDAEVDRDEEADPDDVDGGEGDTADGRGDGTTGEDDANRSDADAADGDAAADPDGTQRS</sequence>
<dbReference type="InterPro" id="IPR036721">
    <property type="entry name" value="RCK_C_sf"/>
</dbReference>
<dbReference type="InterPro" id="IPR058604">
    <property type="entry name" value="DUF8167_3rd"/>
</dbReference>
<dbReference type="GO" id="GO:0006813">
    <property type="term" value="P:potassium ion transport"/>
    <property type="evidence" value="ECO:0007669"/>
    <property type="project" value="InterPro"/>
</dbReference>
<dbReference type="AlphaFoldDB" id="M0PFB5"/>
<dbReference type="Pfam" id="PF26501">
    <property type="entry name" value="DUF8167"/>
    <property type="match status" value="1"/>
</dbReference>
<protein>
    <submittedName>
        <fullName evidence="4">TrkA-C domain protein</fullName>
    </submittedName>
</protein>
<evidence type="ECO:0000313" key="4">
    <source>
        <dbReference type="EMBL" id="EMA68558.1"/>
    </source>
</evidence>
<dbReference type="Gene3D" id="3.30.70.1450">
    <property type="entry name" value="Regulator of K+ conductance, C-terminal domain"/>
    <property type="match status" value="1"/>
</dbReference>
<dbReference type="SUPFAM" id="SSF116726">
    <property type="entry name" value="TrkA C-terminal domain-like"/>
    <property type="match status" value="1"/>
</dbReference>
<keyword evidence="2" id="KW-1133">Transmembrane helix</keyword>
<dbReference type="Pfam" id="PF26502">
    <property type="entry name" value="DUF8167_2nd"/>
    <property type="match status" value="1"/>
</dbReference>
<dbReference type="InterPro" id="IPR058603">
    <property type="entry name" value="DUF8167_2nd"/>
</dbReference>
<name>M0PFB5_9EURY</name>
<dbReference type="Proteomes" id="UP000011528">
    <property type="component" value="Unassembled WGS sequence"/>
</dbReference>
<feature type="transmembrane region" description="Helical" evidence="2">
    <location>
        <begin position="26"/>
        <end position="46"/>
    </location>
</feature>
<evidence type="ECO:0000256" key="2">
    <source>
        <dbReference type="SAM" id="Phobius"/>
    </source>
</evidence>
<organism evidence="4 5">
    <name type="scientific">Halorubrum distributum JCM 13916</name>
    <dbReference type="NCBI Taxonomy" id="1230455"/>
    <lineage>
        <taxon>Archaea</taxon>
        <taxon>Methanobacteriati</taxon>
        <taxon>Methanobacteriota</taxon>
        <taxon>Stenosarchaea group</taxon>
        <taxon>Halobacteria</taxon>
        <taxon>Halobacteriales</taxon>
        <taxon>Haloferacaceae</taxon>
        <taxon>Halorubrum</taxon>
        <taxon>Halorubrum distributum group</taxon>
    </lineage>
</organism>
<feature type="region of interest" description="Disordered" evidence="1">
    <location>
        <begin position="407"/>
        <end position="477"/>
    </location>
</feature>
<dbReference type="Pfam" id="PF26503">
    <property type="entry name" value="DUF8167_3rd"/>
    <property type="match status" value="1"/>
</dbReference>
<evidence type="ECO:0000259" key="3">
    <source>
        <dbReference type="PROSITE" id="PS51202"/>
    </source>
</evidence>
<evidence type="ECO:0000313" key="5">
    <source>
        <dbReference type="Proteomes" id="UP000011528"/>
    </source>
</evidence>
<accession>M0PFB5</accession>
<dbReference type="EMBL" id="AOJJ01000082">
    <property type="protein sequence ID" value="EMA68558.1"/>
    <property type="molecule type" value="Genomic_DNA"/>
</dbReference>
<dbReference type="InterPro" id="IPR058480">
    <property type="entry name" value="DUF8167_N"/>
</dbReference>
<dbReference type="PROSITE" id="PS51202">
    <property type="entry name" value="RCK_C"/>
    <property type="match status" value="1"/>
</dbReference>
<dbReference type="InterPro" id="IPR006037">
    <property type="entry name" value="RCK_C"/>
</dbReference>
<feature type="transmembrane region" description="Helical" evidence="2">
    <location>
        <begin position="90"/>
        <end position="110"/>
    </location>
</feature>
<dbReference type="PATRIC" id="fig|1230455.3.peg.2595"/>
<keyword evidence="2" id="KW-0472">Membrane</keyword>
<evidence type="ECO:0000256" key="1">
    <source>
        <dbReference type="SAM" id="MobiDB-lite"/>
    </source>
</evidence>
<feature type="domain" description="RCK C-terminal" evidence="3">
    <location>
        <begin position="307"/>
        <end position="387"/>
    </location>
</feature>
<reference evidence="4 5" key="1">
    <citation type="journal article" date="2014" name="PLoS Genet.">
        <title>Phylogenetically driven sequencing of extremely halophilic archaea reveals strategies for static and dynamic osmo-response.</title>
        <authorList>
            <person name="Becker E.A."/>
            <person name="Seitzer P.M."/>
            <person name="Tritt A."/>
            <person name="Larsen D."/>
            <person name="Krusor M."/>
            <person name="Yao A.I."/>
            <person name="Wu D."/>
            <person name="Madern D."/>
            <person name="Eisen J.A."/>
            <person name="Darling A.E."/>
            <person name="Facciotti M.T."/>
        </authorList>
    </citation>
    <scope>NUCLEOTIDE SEQUENCE [LARGE SCALE GENOMIC DNA]</scope>
    <source>
        <strain evidence="4 5">JCM 13916</strain>
    </source>
</reference>
<dbReference type="GO" id="GO:0008324">
    <property type="term" value="F:monoatomic cation transmembrane transporter activity"/>
    <property type="evidence" value="ECO:0007669"/>
    <property type="project" value="InterPro"/>
</dbReference>
<keyword evidence="2" id="KW-0812">Transmembrane</keyword>